<evidence type="ECO:0000313" key="3">
    <source>
        <dbReference type="Proteomes" id="UP000053257"/>
    </source>
</evidence>
<proteinExistence type="predicted"/>
<reference evidence="2 3" key="1">
    <citation type="journal article" date="2014" name="PLoS Genet.">
        <title>Analysis of the Phlebiopsis gigantea genome, transcriptome and secretome provides insight into its pioneer colonization strategies of wood.</title>
        <authorList>
            <person name="Hori C."/>
            <person name="Ishida T."/>
            <person name="Igarashi K."/>
            <person name="Samejima M."/>
            <person name="Suzuki H."/>
            <person name="Master E."/>
            <person name="Ferreira P."/>
            <person name="Ruiz-Duenas F.J."/>
            <person name="Held B."/>
            <person name="Canessa P."/>
            <person name="Larrondo L.F."/>
            <person name="Schmoll M."/>
            <person name="Druzhinina I.S."/>
            <person name="Kubicek C.P."/>
            <person name="Gaskell J.A."/>
            <person name="Kersten P."/>
            <person name="St John F."/>
            <person name="Glasner J."/>
            <person name="Sabat G."/>
            <person name="Splinter BonDurant S."/>
            <person name="Syed K."/>
            <person name="Yadav J."/>
            <person name="Mgbeahuruike A.C."/>
            <person name="Kovalchuk A."/>
            <person name="Asiegbu F.O."/>
            <person name="Lackner G."/>
            <person name="Hoffmeister D."/>
            <person name="Rencoret J."/>
            <person name="Gutierrez A."/>
            <person name="Sun H."/>
            <person name="Lindquist E."/>
            <person name="Barry K."/>
            <person name="Riley R."/>
            <person name="Grigoriev I.V."/>
            <person name="Henrissat B."/>
            <person name="Kues U."/>
            <person name="Berka R.M."/>
            <person name="Martinez A.T."/>
            <person name="Covert S.F."/>
            <person name="Blanchette R.A."/>
            <person name="Cullen D."/>
        </authorList>
    </citation>
    <scope>NUCLEOTIDE SEQUENCE [LARGE SCALE GENOMIC DNA]</scope>
    <source>
        <strain evidence="2 3">11061_1 CR5-6</strain>
    </source>
</reference>
<dbReference type="EMBL" id="KN840443">
    <property type="protein sequence ID" value="KIP11800.1"/>
    <property type="molecule type" value="Genomic_DNA"/>
</dbReference>
<feature type="region of interest" description="Disordered" evidence="1">
    <location>
        <begin position="35"/>
        <end position="75"/>
    </location>
</feature>
<name>A0A0C3SFB6_PHLG1</name>
<dbReference type="AlphaFoldDB" id="A0A0C3SFB6"/>
<accession>A0A0C3SFB6</accession>
<evidence type="ECO:0000313" key="2">
    <source>
        <dbReference type="EMBL" id="KIP11800.1"/>
    </source>
</evidence>
<sequence>MPRLAGATFVTRDRFSRRLAHALYSTARALCAAKKGPARRPRSFRGTTRGVAHARKHRTRPARRPSRDSSRRAISEGGTVRYDLAPLLCGRRLRRVWASAAGRATDVRSWRRREIAVRVYCDSGSAWDSSEKAHAAAAKIGRMVVLSSVPRPVDEFGRGHRISGGARTTLRSTPEPRRATWRLCPFAAVPSFCREALVRRGPGHQVNCAILAPRVPTAQTVYRDRGDTPAGQH</sequence>
<dbReference type="Proteomes" id="UP000053257">
    <property type="component" value="Unassembled WGS sequence"/>
</dbReference>
<evidence type="ECO:0000256" key="1">
    <source>
        <dbReference type="SAM" id="MobiDB-lite"/>
    </source>
</evidence>
<protein>
    <submittedName>
        <fullName evidence="2">Uncharacterized protein</fullName>
    </submittedName>
</protein>
<keyword evidence="3" id="KW-1185">Reference proteome</keyword>
<dbReference type="HOGENOM" id="CLU_1190277_0_0_1"/>
<feature type="compositionally biased region" description="Basic residues" evidence="1">
    <location>
        <begin position="52"/>
        <end position="64"/>
    </location>
</feature>
<feature type="compositionally biased region" description="Basic and acidic residues" evidence="1">
    <location>
        <begin position="65"/>
        <end position="74"/>
    </location>
</feature>
<organism evidence="2 3">
    <name type="scientific">Phlebiopsis gigantea (strain 11061_1 CR5-6)</name>
    <name type="common">White-rot fungus</name>
    <name type="synonym">Peniophora gigantea</name>
    <dbReference type="NCBI Taxonomy" id="745531"/>
    <lineage>
        <taxon>Eukaryota</taxon>
        <taxon>Fungi</taxon>
        <taxon>Dikarya</taxon>
        <taxon>Basidiomycota</taxon>
        <taxon>Agaricomycotina</taxon>
        <taxon>Agaricomycetes</taxon>
        <taxon>Polyporales</taxon>
        <taxon>Phanerochaetaceae</taxon>
        <taxon>Phlebiopsis</taxon>
    </lineage>
</organism>
<gene>
    <name evidence="2" type="ORF">PHLGIDRAFT_416314</name>
</gene>